<keyword evidence="1" id="KW-1133">Transmembrane helix</keyword>
<dbReference type="EMBL" id="LR796613">
    <property type="protein sequence ID" value="CAB4154959.1"/>
    <property type="molecule type" value="Genomic_DNA"/>
</dbReference>
<feature type="transmembrane region" description="Helical" evidence="1">
    <location>
        <begin position="137"/>
        <end position="155"/>
    </location>
</feature>
<evidence type="ECO:0008006" key="3">
    <source>
        <dbReference type="Google" id="ProtNLM"/>
    </source>
</evidence>
<keyword evidence="1" id="KW-0812">Transmembrane</keyword>
<sequence>MLEFLGSGLLGSIFGGLFRLAPEVLKWLDRRNERAHELSMFAQQCMLERERGNQKLAEIGAQRDMAVDVASLDAFKAAIDSQADMSKAAGGWVASLSASVRPVITYWILAVWSCIHLYLAITASIAGVPPVETFQRMMSPDFAALVAGTINFWFLDRTLAKRGL</sequence>
<keyword evidence="1" id="KW-0472">Membrane</keyword>
<accession>A0A6J5N7B3</accession>
<gene>
    <name evidence="2" type="ORF">UFOVP653_49</name>
</gene>
<organism evidence="2">
    <name type="scientific">uncultured Caudovirales phage</name>
    <dbReference type="NCBI Taxonomy" id="2100421"/>
    <lineage>
        <taxon>Viruses</taxon>
        <taxon>Duplodnaviria</taxon>
        <taxon>Heunggongvirae</taxon>
        <taxon>Uroviricota</taxon>
        <taxon>Caudoviricetes</taxon>
        <taxon>Peduoviridae</taxon>
        <taxon>Maltschvirus</taxon>
        <taxon>Maltschvirus maltsch</taxon>
    </lineage>
</organism>
<protein>
    <recommendedName>
        <fullName evidence="3">Holin of 3TMs, for gene-transfer release</fullName>
    </recommendedName>
</protein>
<proteinExistence type="predicted"/>
<feature type="transmembrane region" description="Helical" evidence="1">
    <location>
        <begin position="104"/>
        <end position="125"/>
    </location>
</feature>
<name>A0A6J5N7B3_9CAUD</name>
<evidence type="ECO:0000313" key="2">
    <source>
        <dbReference type="EMBL" id="CAB4154959.1"/>
    </source>
</evidence>
<feature type="transmembrane region" description="Helical" evidence="1">
    <location>
        <begin position="6"/>
        <end position="25"/>
    </location>
</feature>
<reference evidence="2" key="1">
    <citation type="submission" date="2020-04" db="EMBL/GenBank/DDBJ databases">
        <authorList>
            <person name="Chiriac C."/>
            <person name="Salcher M."/>
            <person name="Ghai R."/>
            <person name="Kavagutti S V."/>
        </authorList>
    </citation>
    <scope>NUCLEOTIDE SEQUENCE</scope>
</reference>
<evidence type="ECO:0000256" key="1">
    <source>
        <dbReference type="SAM" id="Phobius"/>
    </source>
</evidence>